<organism evidence="8 9">
    <name type="scientific">Phenylobacterium glaciei</name>
    <dbReference type="NCBI Taxonomy" id="2803784"/>
    <lineage>
        <taxon>Bacteria</taxon>
        <taxon>Pseudomonadati</taxon>
        <taxon>Pseudomonadota</taxon>
        <taxon>Alphaproteobacteria</taxon>
        <taxon>Caulobacterales</taxon>
        <taxon>Caulobacteraceae</taxon>
        <taxon>Phenylobacterium</taxon>
    </lineage>
</organism>
<reference evidence="8" key="1">
    <citation type="submission" date="2021-04" db="EMBL/GenBank/DDBJ databases">
        <title>Draft genome assembly of strain Phenylobacterium sp. 20VBR1 using MiniION and Illumina platforms.</title>
        <authorList>
            <person name="Thomas F.A."/>
            <person name="Krishnan K.P."/>
            <person name="Sinha R.K."/>
        </authorList>
    </citation>
    <scope>NUCLEOTIDE SEQUENCE</scope>
    <source>
        <strain evidence="8">20VBR1</strain>
    </source>
</reference>
<dbReference type="GO" id="GO:0005829">
    <property type="term" value="C:cytosol"/>
    <property type="evidence" value="ECO:0007669"/>
    <property type="project" value="TreeGrafter"/>
</dbReference>
<sequence>MTTTILQFGATGQLAREMLLRSSGGVTIKALSRADVDVTDTDAVARAIGEALDVDLVFNATAYAAVDKAESEPDLAYAVNARGPEAMAKACQARGVPMIHISTDMVFDGEKSGPYVETDATNPLHVYGASKLAGEQAVLEHCDRALVARVSWLFSAFGQNFLQMMLKLADTQPLLKIVDDQRARPTASGDVAGFMLSQAQRLSRLPAGAPEWGLLHLVNAGVATRFQMAQAIFELARPDQPLPTMAPVPTSAFPTPARRALNCELDTVKLKGVFGLTLRPWREALEDTIEDLNAAAVNA</sequence>
<evidence type="ECO:0000256" key="1">
    <source>
        <dbReference type="ARBA" id="ARBA00004781"/>
    </source>
</evidence>
<comment type="caution">
    <text evidence="8">The sequence shown here is derived from an EMBL/GenBank/DDBJ whole genome shotgun (WGS) entry which is preliminary data.</text>
</comment>
<keyword evidence="6" id="KW-0521">NADP</keyword>
<feature type="domain" description="RmlD-like substrate binding" evidence="7">
    <location>
        <begin position="4"/>
        <end position="292"/>
    </location>
</feature>
<evidence type="ECO:0000256" key="4">
    <source>
        <dbReference type="ARBA" id="ARBA00017099"/>
    </source>
</evidence>
<evidence type="ECO:0000256" key="5">
    <source>
        <dbReference type="ARBA" id="ARBA00048200"/>
    </source>
</evidence>
<evidence type="ECO:0000259" key="7">
    <source>
        <dbReference type="Pfam" id="PF04321"/>
    </source>
</evidence>
<evidence type="ECO:0000313" key="8">
    <source>
        <dbReference type="EMBL" id="MBR7618397.1"/>
    </source>
</evidence>
<dbReference type="GO" id="GO:0019305">
    <property type="term" value="P:dTDP-rhamnose biosynthetic process"/>
    <property type="evidence" value="ECO:0007669"/>
    <property type="project" value="TreeGrafter"/>
</dbReference>
<evidence type="ECO:0000256" key="6">
    <source>
        <dbReference type="RuleBase" id="RU364082"/>
    </source>
</evidence>
<dbReference type="RefSeq" id="WP_215338280.1">
    <property type="nucleotide sequence ID" value="NZ_JAGSGD010000001.1"/>
</dbReference>
<dbReference type="Pfam" id="PF04321">
    <property type="entry name" value="RmlD_sub_bind"/>
    <property type="match status" value="1"/>
</dbReference>
<dbReference type="Gene3D" id="3.40.50.720">
    <property type="entry name" value="NAD(P)-binding Rossmann-like Domain"/>
    <property type="match status" value="1"/>
</dbReference>
<comment type="cofactor">
    <cofactor evidence="6">
        <name>Mg(2+)</name>
        <dbReference type="ChEBI" id="CHEBI:18420"/>
    </cofactor>
    <text evidence="6">Binds 1 Mg(2+) ion per monomer.</text>
</comment>
<dbReference type="EC" id="1.1.1.133" evidence="3 6"/>
<comment type="function">
    <text evidence="6">Catalyzes the reduction of dTDP-6-deoxy-L-lyxo-4-hexulose to yield dTDP-L-rhamnose.</text>
</comment>
<dbReference type="InterPro" id="IPR029903">
    <property type="entry name" value="RmlD-like-bd"/>
</dbReference>
<dbReference type="InterPro" id="IPR005913">
    <property type="entry name" value="dTDP_dehydrorham_reduct"/>
</dbReference>
<comment type="pathway">
    <text evidence="1 6">Carbohydrate biosynthesis; dTDP-L-rhamnose biosynthesis.</text>
</comment>
<evidence type="ECO:0000313" key="9">
    <source>
        <dbReference type="Proteomes" id="UP000622580"/>
    </source>
</evidence>
<dbReference type="CDD" id="cd05254">
    <property type="entry name" value="dTDP_HR_like_SDR_e"/>
    <property type="match status" value="1"/>
</dbReference>
<dbReference type="InterPro" id="IPR036291">
    <property type="entry name" value="NAD(P)-bd_dom_sf"/>
</dbReference>
<comment type="catalytic activity">
    <reaction evidence="5 6">
        <text>dTDP-beta-L-rhamnose + NADP(+) = dTDP-4-dehydro-beta-L-rhamnose + NADPH + H(+)</text>
        <dbReference type="Rhea" id="RHEA:21796"/>
        <dbReference type="ChEBI" id="CHEBI:15378"/>
        <dbReference type="ChEBI" id="CHEBI:57510"/>
        <dbReference type="ChEBI" id="CHEBI:57783"/>
        <dbReference type="ChEBI" id="CHEBI:58349"/>
        <dbReference type="ChEBI" id="CHEBI:62830"/>
        <dbReference type="EC" id="1.1.1.133"/>
    </reaction>
</comment>
<name>A0A941CYU2_9CAUL</name>
<dbReference type="NCBIfam" id="TIGR01214">
    <property type="entry name" value="rmlD"/>
    <property type="match status" value="1"/>
</dbReference>
<dbReference type="EMBL" id="JAGSGD010000001">
    <property type="protein sequence ID" value="MBR7618397.1"/>
    <property type="molecule type" value="Genomic_DNA"/>
</dbReference>
<dbReference type="AlphaFoldDB" id="A0A941CYU2"/>
<dbReference type="Proteomes" id="UP000622580">
    <property type="component" value="Unassembled WGS sequence"/>
</dbReference>
<dbReference type="GO" id="GO:0008831">
    <property type="term" value="F:dTDP-4-dehydrorhamnose reductase activity"/>
    <property type="evidence" value="ECO:0007669"/>
    <property type="project" value="UniProtKB-EC"/>
</dbReference>
<comment type="similarity">
    <text evidence="2 6">Belongs to the dTDP-4-dehydrorhamnose reductase family.</text>
</comment>
<protein>
    <recommendedName>
        <fullName evidence="4 6">dTDP-4-dehydrorhamnose reductase</fullName>
        <ecNumber evidence="3 6">1.1.1.133</ecNumber>
    </recommendedName>
</protein>
<proteinExistence type="inferred from homology"/>
<evidence type="ECO:0000256" key="3">
    <source>
        <dbReference type="ARBA" id="ARBA00012929"/>
    </source>
</evidence>
<gene>
    <name evidence="8" type="primary">rfbD</name>
    <name evidence="8" type="ORF">JKL49_03265</name>
</gene>
<dbReference type="PANTHER" id="PTHR10491:SF4">
    <property type="entry name" value="METHIONINE ADENOSYLTRANSFERASE 2 SUBUNIT BETA"/>
    <property type="match status" value="1"/>
</dbReference>
<dbReference type="PANTHER" id="PTHR10491">
    <property type="entry name" value="DTDP-4-DEHYDRORHAMNOSE REDUCTASE"/>
    <property type="match status" value="1"/>
</dbReference>
<dbReference type="SUPFAM" id="SSF51735">
    <property type="entry name" value="NAD(P)-binding Rossmann-fold domains"/>
    <property type="match status" value="1"/>
</dbReference>
<keyword evidence="6 8" id="KW-0560">Oxidoreductase</keyword>
<accession>A0A941CYU2</accession>
<dbReference type="Gene3D" id="3.90.25.10">
    <property type="entry name" value="UDP-galactose 4-epimerase, domain 1"/>
    <property type="match status" value="1"/>
</dbReference>
<keyword evidence="9" id="KW-1185">Reference proteome</keyword>
<evidence type="ECO:0000256" key="2">
    <source>
        <dbReference type="ARBA" id="ARBA00010944"/>
    </source>
</evidence>